<name>A0A6M3INW9_9ZZZZ</name>
<sequence length="108" mass="11987">MEDEKRGKRVRGYAQHKKDVSQTSAQSELIGPGGAAFGRPPERSKAMTMRSHDYLLCPHCGTRAWAKTMGSALQWKRWAFACVACQGRRARPSAPFTRPSSTHRAGAR</sequence>
<accession>A0A6M3INW9</accession>
<feature type="region of interest" description="Disordered" evidence="1">
    <location>
        <begin position="89"/>
        <end position="108"/>
    </location>
</feature>
<evidence type="ECO:0000313" key="2">
    <source>
        <dbReference type="EMBL" id="QJA59156.1"/>
    </source>
</evidence>
<protein>
    <submittedName>
        <fullName evidence="2">Uncharacterized protein</fullName>
    </submittedName>
</protein>
<organism evidence="2">
    <name type="scientific">viral metagenome</name>
    <dbReference type="NCBI Taxonomy" id="1070528"/>
    <lineage>
        <taxon>unclassified sequences</taxon>
        <taxon>metagenomes</taxon>
        <taxon>organismal metagenomes</taxon>
    </lineage>
</organism>
<proteinExistence type="predicted"/>
<gene>
    <name evidence="2" type="ORF">MM415B01334_0004</name>
</gene>
<reference evidence="2" key="1">
    <citation type="submission" date="2020-03" db="EMBL/GenBank/DDBJ databases">
        <title>The deep terrestrial virosphere.</title>
        <authorList>
            <person name="Holmfeldt K."/>
            <person name="Nilsson E."/>
            <person name="Simone D."/>
            <person name="Lopez-Fernandez M."/>
            <person name="Wu X."/>
            <person name="de Brujin I."/>
            <person name="Lundin D."/>
            <person name="Andersson A."/>
            <person name="Bertilsson S."/>
            <person name="Dopson M."/>
        </authorList>
    </citation>
    <scope>NUCLEOTIDE SEQUENCE</scope>
    <source>
        <strain evidence="2">MM415B01334</strain>
    </source>
</reference>
<feature type="compositionally biased region" description="Polar residues" evidence="1">
    <location>
        <begin position="98"/>
        <end position="108"/>
    </location>
</feature>
<dbReference type="AlphaFoldDB" id="A0A6M3INW9"/>
<feature type="region of interest" description="Disordered" evidence="1">
    <location>
        <begin position="1"/>
        <end position="42"/>
    </location>
</feature>
<dbReference type="EMBL" id="MT141357">
    <property type="protein sequence ID" value="QJA59156.1"/>
    <property type="molecule type" value="Genomic_DNA"/>
</dbReference>
<evidence type="ECO:0000256" key="1">
    <source>
        <dbReference type="SAM" id="MobiDB-lite"/>
    </source>
</evidence>